<name>A0ABQ5EBF2_9ASTR</name>
<reference evidence="1" key="1">
    <citation type="journal article" date="2022" name="Int. J. Mol. Sci.">
        <title>Draft Genome of Tanacetum Coccineum: Genomic Comparison of Closely Related Tanacetum-Family Plants.</title>
        <authorList>
            <person name="Yamashiro T."/>
            <person name="Shiraishi A."/>
            <person name="Nakayama K."/>
            <person name="Satake H."/>
        </authorList>
    </citation>
    <scope>NUCLEOTIDE SEQUENCE</scope>
</reference>
<organism evidence="1 2">
    <name type="scientific">Tanacetum coccineum</name>
    <dbReference type="NCBI Taxonomy" id="301880"/>
    <lineage>
        <taxon>Eukaryota</taxon>
        <taxon>Viridiplantae</taxon>
        <taxon>Streptophyta</taxon>
        <taxon>Embryophyta</taxon>
        <taxon>Tracheophyta</taxon>
        <taxon>Spermatophyta</taxon>
        <taxon>Magnoliopsida</taxon>
        <taxon>eudicotyledons</taxon>
        <taxon>Gunneridae</taxon>
        <taxon>Pentapetalae</taxon>
        <taxon>asterids</taxon>
        <taxon>campanulids</taxon>
        <taxon>Asterales</taxon>
        <taxon>Asteraceae</taxon>
        <taxon>Asteroideae</taxon>
        <taxon>Anthemideae</taxon>
        <taxon>Anthemidinae</taxon>
        <taxon>Tanacetum</taxon>
    </lineage>
</organism>
<sequence length="151" mass="17004">MNRFITPMVRLYRSITMLLFNNFCDILLNSKGYEPPTCSDNEEEMVDEEEDKKSFNCEHQRPITKEGENIPTAVGYYQSAYFPGVSMHLAQILKCPASLPTKLSDDPLTGTSRGNRNKCYASGILYRVKYFIEAVGAGLGGSFQGFMKKGY</sequence>
<dbReference type="Proteomes" id="UP001151760">
    <property type="component" value="Unassembled WGS sequence"/>
</dbReference>
<evidence type="ECO:0000313" key="2">
    <source>
        <dbReference type="Proteomes" id="UP001151760"/>
    </source>
</evidence>
<dbReference type="EMBL" id="BQNB010016135">
    <property type="protein sequence ID" value="GJT48219.1"/>
    <property type="molecule type" value="Genomic_DNA"/>
</dbReference>
<keyword evidence="2" id="KW-1185">Reference proteome</keyword>
<gene>
    <name evidence="1" type="ORF">Tco_0974376</name>
</gene>
<accession>A0ABQ5EBF2</accession>
<comment type="caution">
    <text evidence="1">The sequence shown here is derived from an EMBL/GenBank/DDBJ whole genome shotgun (WGS) entry which is preliminary data.</text>
</comment>
<protein>
    <submittedName>
        <fullName evidence="1">Uncharacterized protein</fullName>
    </submittedName>
</protein>
<reference evidence="1" key="2">
    <citation type="submission" date="2022-01" db="EMBL/GenBank/DDBJ databases">
        <authorList>
            <person name="Yamashiro T."/>
            <person name="Shiraishi A."/>
            <person name="Satake H."/>
            <person name="Nakayama K."/>
        </authorList>
    </citation>
    <scope>NUCLEOTIDE SEQUENCE</scope>
</reference>
<proteinExistence type="predicted"/>
<evidence type="ECO:0000313" key="1">
    <source>
        <dbReference type="EMBL" id="GJT48219.1"/>
    </source>
</evidence>